<dbReference type="GO" id="GO:0051537">
    <property type="term" value="F:2 iron, 2 sulfur cluster binding"/>
    <property type="evidence" value="ECO:0007669"/>
    <property type="project" value="UniProtKB-KW"/>
</dbReference>
<evidence type="ECO:0000313" key="6">
    <source>
        <dbReference type="Proteomes" id="UP000037460"/>
    </source>
</evidence>
<dbReference type="EMBL" id="JWZX01002657">
    <property type="protein sequence ID" value="KOO27835.1"/>
    <property type="molecule type" value="Genomic_DNA"/>
</dbReference>
<keyword evidence="1" id="KW-0001">2Fe-2S</keyword>
<dbReference type="PANTHER" id="PTHR23426:SF67">
    <property type="entry name" value="2FE-2S FERREDOXIN-TYPE DOMAIN-CONTAINING PROTEIN"/>
    <property type="match status" value="1"/>
</dbReference>
<dbReference type="GO" id="GO:0009055">
    <property type="term" value="F:electron transfer activity"/>
    <property type="evidence" value="ECO:0007669"/>
    <property type="project" value="TreeGrafter"/>
</dbReference>
<dbReference type="GO" id="GO:0046872">
    <property type="term" value="F:metal ion binding"/>
    <property type="evidence" value="ECO:0007669"/>
    <property type="project" value="UniProtKB-KW"/>
</dbReference>
<proteinExistence type="predicted"/>
<organism evidence="5 6">
    <name type="scientific">Chrysochromulina tobinii</name>
    <dbReference type="NCBI Taxonomy" id="1460289"/>
    <lineage>
        <taxon>Eukaryota</taxon>
        <taxon>Haptista</taxon>
        <taxon>Haptophyta</taxon>
        <taxon>Prymnesiophyceae</taxon>
        <taxon>Prymnesiales</taxon>
        <taxon>Chrysochromulinaceae</taxon>
        <taxon>Chrysochromulina</taxon>
    </lineage>
</organism>
<gene>
    <name evidence="5" type="ORF">Ctob_011873</name>
</gene>
<keyword evidence="3" id="KW-0408">Iron</keyword>
<keyword evidence="4" id="KW-0411">Iron-sulfur</keyword>
<keyword evidence="2" id="KW-0479">Metal-binding</keyword>
<evidence type="ECO:0000256" key="1">
    <source>
        <dbReference type="ARBA" id="ARBA00022714"/>
    </source>
</evidence>
<dbReference type="GO" id="GO:0005739">
    <property type="term" value="C:mitochondrion"/>
    <property type="evidence" value="ECO:0007669"/>
    <property type="project" value="TreeGrafter"/>
</dbReference>
<dbReference type="InterPro" id="IPR001055">
    <property type="entry name" value="Adrenodoxin-like"/>
</dbReference>
<reference evidence="6" key="1">
    <citation type="journal article" date="2015" name="PLoS Genet.">
        <title>Genome Sequence and Transcriptome Analyses of Chrysochromulina tobin: Metabolic Tools for Enhanced Algal Fitness in the Prominent Order Prymnesiales (Haptophyceae).</title>
        <authorList>
            <person name="Hovde B.T."/>
            <person name="Deodato C.R."/>
            <person name="Hunsperger H.M."/>
            <person name="Ryken S.A."/>
            <person name="Yost W."/>
            <person name="Jha R.K."/>
            <person name="Patterson J."/>
            <person name="Monnat R.J. Jr."/>
            <person name="Barlow S.B."/>
            <person name="Starkenburg S.R."/>
            <person name="Cattolico R.A."/>
        </authorList>
    </citation>
    <scope>NUCLEOTIDE SEQUENCE</scope>
    <source>
        <strain evidence="6">CCMP291</strain>
    </source>
</reference>
<accession>A0A0M0JMW1</accession>
<evidence type="ECO:0000256" key="4">
    <source>
        <dbReference type="ARBA" id="ARBA00023014"/>
    </source>
</evidence>
<dbReference type="PANTHER" id="PTHR23426">
    <property type="entry name" value="FERREDOXIN/ADRENODOXIN"/>
    <property type="match status" value="1"/>
</dbReference>
<dbReference type="Proteomes" id="UP000037460">
    <property type="component" value="Unassembled WGS sequence"/>
</dbReference>
<dbReference type="GO" id="GO:0140647">
    <property type="term" value="P:P450-containing electron transport chain"/>
    <property type="evidence" value="ECO:0007669"/>
    <property type="project" value="InterPro"/>
</dbReference>
<sequence>MQGLRVLGTRAVRAAAAAPTRALATAVAKATVADARVSCTFIMAKKKQKVTVPGMVGWSLLETAQHHGLLMQCCHADEAWDYKTFGEGPMSAEDHVVVSREYFDKTGPVGYQERNVLNMEVPEDVTPTSRLATCVILTKELDGITVIVPDTNPDLTNYS</sequence>
<comment type="caution">
    <text evidence="5">The sequence shown here is derived from an EMBL/GenBank/DDBJ whole genome shotgun (WGS) entry which is preliminary data.</text>
</comment>
<name>A0A0M0JMW1_9EUKA</name>
<evidence type="ECO:0000256" key="2">
    <source>
        <dbReference type="ARBA" id="ARBA00022723"/>
    </source>
</evidence>
<protein>
    <submittedName>
        <fullName evidence="5">Iron-sulfur cluster assembly system</fullName>
    </submittedName>
</protein>
<dbReference type="InterPro" id="IPR012675">
    <property type="entry name" value="Beta-grasp_dom_sf"/>
</dbReference>
<keyword evidence="6" id="KW-1185">Reference proteome</keyword>
<evidence type="ECO:0000313" key="5">
    <source>
        <dbReference type="EMBL" id="KOO27835.1"/>
    </source>
</evidence>
<evidence type="ECO:0000256" key="3">
    <source>
        <dbReference type="ARBA" id="ARBA00023004"/>
    </source>
</evidence>
<dbReference type="AlphaFoldDB" id="A0A0M0JMW1"/>
<dbReference type="Gene3D" id="3.10.20.30">
    <property type="match status" value="1"/>
</dbReference>
<dbReference type="OrthoDB" id="268593at2759"/>